<name>A0A6M1T2G1_9BACT</name>
<dbReference type="EMBL" id="JAALLT010000003">
    <property type="protein sequence ID" value="NGP76947.1"/>
    <property type="molecule type" value="Genomic_DNA"/>
</dbReference>
<reference evidence="3 4" key="1">
    <citation type="submission" date="2020-02" db="EMBL/GenBank/DDBJ databases">
        <title>Balneolaceae bacterium YR4-1, complete genome.</title>
        <authorList>
            <person name="Li Y."/>
            <person name="Wu S."/>
        </authorList>
    </citation>
    <scope>NUCLEOTIDE SEQUENCE [LARGE SCALE GENOMIC DNA]</scope>
    <source>
        <strain evidence="3 4">YR4-1</strain>
    </source>
</reference>
<evidence type="ECO:0000256" key="2">
    <source>
        <dbReference type="SAM" id="Phobius"/>
    </source>
</evidence>
<sequence length="173" mass="19355">MFGYTEVLQVIGAMIIFSLILMTSNSMIIRNSTMQVEGELEQETIALAQDIIEEARIKEFDANTTAPLPPTKIPSGFTSAGSLGPDGGTSEDERHEFNDFDDYNGHTETVNTEHGDFTISTEVFYVDKNTFSKVSTPTTFKKMVVTITNALLVDGSDNMKEYKFEFIRNYYAD</sequence>
<keyword evidence="2" id="KW-0812">Transmembrane</keyword>
<evidence type="ECO:0000313" key="3">
    <source>
        <dbReference type="EMBL" id="NGP76947.1"/>
    </source>
</evidence>
<accession>A0A6M1T2G1</accession>
<keyword evidence="4" id="KW-1185">Reference proteome</keyword>
<gene>
    <name evidence="3" type="ORF">G3570_09905</name>
</gene>
<protein>
    <recommendedName>
        <fullName evidence="5">Type II secretion system protein</fullName>
    </recommendedName>
</protein>
<dbReference type="AlphaFoldDB" id="A0A6M1T2G1"/>
<dbReference type="Proteomes" id="UP000473278">
    <property type="component" value="Unassembled WGS sequence"/>
</dbReference>
<feature type="transmembrane region" description="Helical" evidence="2">
    <location>
        <begin position="6"/>
        <end position="24"/>
    </location>
</feature>
<evidence type="ECO:0000313" key="4">
    <source>
        <dbReference type="Proteomes" id="UP000473278"/>
    </source>
</evidence>
<comment type="caution">
    <text evidence="3">The sequence shown here is derived from an EMBL/GenBank/DDBJ whole genome shotgun (WGS) entry which is preliminary data.</text>
</comment>
<keyword evidence="2" id="KW-0472">Membrane</keyword>
<evidence type="ECO:0008006" key="5">
    <source>
        <dbReference type="Google" id="ProtNLM"/>
    </source>
</evidence>
<keyword evidence="2" id="KW-1133">Transmembrane helix</keyword>
<proteinExistence type="predicted"/>
<dbReference type="RefSeq" id="WP_165141846.1">
    <property type="nucleotide sequence ID" value="NZ_JAALLT010000003.1"/>
</dbReference>
<evidence type="ECO:0000256" key="1">
    <source>
        <dbReference type="SAM" id="MobiDB-lite"/>
    </source>
</evidence>
<feature type="region of interest" description="Disordered" evidence="1">
    <location>
        <begin position="64"/>
        <end position="91"/>
    </location>
</feature>
<organism evidence="3 4">
    <name type="scientific">Halalkalibaculum roseum</name>
    <dbReference type="NCBI Taxonomy" id="2709311"/>
    <lineage>
        <taxon>Bacteria</taxon>
        <taxon>Pseudomonadati</taxon>
        <taxon>Balneolota</taxon>
        <taxon>Balneolia</taxon>
        <taxon>Balneolales</taxon>
        <taxon>Balneolaceae</taxon>
        <taxon>Halalkalibaculum</taxon>
    </lineage>
</organism>